<reference evidence="2 3" key="1">
    <citation type="journal article" date="2016" name="Mol. Biol. Evol.">
        <title>Comparative Genomics of Early-Diverging Mushroom-Forming Fungi Provides Insights into the Origins of Lignocellulose Decay Capabilities.</title>
        <authorList>
            <person name="Nagy L.G."/>
            <person name="Riley R."/>
            <person name="Tritt A."/>
            <person name="Adam C."/>
            <person name="Daum C."/>
            <person name="Floudas D."/>
            <person name="Sun H."/>
            <person name="Yadav J.S."/>
            <person name="Pangilinan J."/>
            <person name="Larsson K.H."/>
            <person name="Matsuura K."/>
            <person name="Barry K."/>
            <person name="Labutti K."/>
            <person name="Kuo R."/>
            <person name="Ohm R.A."/>
            <person name="Bhattacharya S.S."/>
            <person name="Shirouzu T."/>
            <person name="Yoshinaga Y."/>
            <person name="Martin F.M."/>
            <person name="Grigoriev I.V."/>
            <person name="Hibbett D.S."/>
        </authorList>
    </citation>
    <scope>NUCLEOTIDE SEQUENCE [LARGE SCALE GENOMIC DNA]</scope>
    <source>
        <strain evidence="2 3">HHB10207 ss-3</strain>
    </source>
</reference>
<organism evidence="2 3">
    <name type="scientific">Sistotremastrum suecicum HHB10207 ss-3</name>
    <dbReference type="NCBI Taxonomy" id="1314776"/>
    <lineage>
        <taxon>Eukaryota</taxon>
        <taxon>Fungi</taxon>
        <taxon>Dikarya</taxon>
        <taxon>Basidiomycota</taxon>
        <taxon>Agaricomycotina</taxon>
        <taxon>Agaricomycetes</taxon>
        <taxon>Sistotremastrales</taxon>
        <taxon>Sistotremastraceae</taxon>
        <taxon>Sistotremastrum</taxon>
    </lineage>
</organism>
<dbReference type="STRING" id="1314776.A0A165XMP1"/>
<evidence type="ECO:0000313" key="2">
    <source>
        <dbReference type="EMBL" id="KZT32353.1"/>
    </source>
</evidence>
<dbReference type="Proteomes" id="UP000076798">
    <property type="component" value="Unassembled WGS sequence"/>
</dbReference>
<accession>A0A165XMP1</accession>
<feature type="region of interest" description="Disordered" evidence="1">
    <location>
        <begin position="131"/>
        <end position="150"/>
    </location>
</feature>
<proteinExistence type="predicted"/>
<name>A0A165XMP1_9AGAM</name>
<dbReference type="EMBL" id="KV428345">
    <property type="protein sequence ID" value="KZT32353.1"/>
    <property type="molecule type" value="Genomic_DNA"/>
</dbReference>
<gene>
    <name evidence="2" type="ORF">SISSUDRAFT_1066993</name>
</gene>
<dbReference type="AlphaFoldDB" id="A0A165XMP1"/>
<keyword evidence="3" id="KW-1185">Reference proteome</keyword>
<protein>
    <submittedName>
        <fullName evidence="2">Uncharacterized protein</fullName>
    </submittedName>
</protein>
<sequence length="150" mass="15937">MNALELLLVLTTPRRSSISSARRVTKFEFFVALALVAFAQESRELSIEQVAAHAQQNTLPEPVLDLSALSATTSARRTPDIPIRSPAPAYSSDDPWNSTNRVIAGASAANGPASLCNPSTSLLARMVLGSSCRTASSPDDPTLRKGMGRQ</sequence>
<evidence type="ECO:0000256" key="1">
    <source>
        <dbReference type="SAM" id="MobiDB-lite"/>
    </source>
</evidence>
<evidence type="ECO:0000313" key="3">
    <source>
        <dbReference type="Proteomes" id="UP000076798"/>
    </source>
</evidence>
<dbReference type="OrthoDB" id="10064318at2759"/>
<feature type="region of interest" description="Disordered" evidence="1">
    <location>
        <begin position="75"/>
        <end position="95"/>
    </location>
</feature>